<protein>
    <submittedName>
        <fullName evidence="1">Uncharacterized conserved protein, DUF1800 family</fullName>
    </submittedName>
</protein>
<reference evidence="1 2" key="1">
    <citation type="submission" date="2016-10" db="EMBL/GenBank/DDBJ databases">
        <authorList>
            <person name="de Groot N.N."/>
        </authorList>
    </citation>
    <scope>NUCLEOTIDE SEQUENCE [LARGE SCALE GENOMIC DNA]</scope>
    <source>
        <strain evidence="1 2">DSM 19981</strain>
    </source>
</reference>
<accession>A0A1I4C8N9</accession>
<evidence type="ECO:0000313" key="2">
    <source>
        <dbReference type="Proteomes" id="UP000199473"/>
    </source>
</evidence>
<dbReference type="AlphaFoldDB" id="A0A1I4C8N9"/>
<sequence length="442" mass="48067">MLVVRPMSVRGYIAAIRFGYGLRLGEAPPADPEAWLVGQIDNPAPPPQGLTVAEGFELALADRAARRANMEAPRAPNGRAALAEAIRADMIAQAHRALTTKEGYRERLVDFWMNHFTVSRRVGAIQPIIGAFQRDAIRPHVTGRFADMVVAVARHPAMLVYLDNQNSTGPASPVGERRRRGLNENLAREVLELHTVSPSGGYTQRDVQEFARLLTGWSVESRVPPVGFAFRPATHDPGEKVILGRRFGDGEAEGEAALRFLAEHPATWRHLATKLARHFVADDPPAEAVRALEAVLRDTRGDLGAVARALVRLPQAWDRPLAKMKAPMDYVITAARAIGLPEERADVILTGLAALDQPLWTAPQPNGWPDGLAHWASPEGLMRRVDWSYNLAGRVPRADPRAVAAAALGPLGRAETATAVGRAGSVRDALTLLLGSPEFMQR</sequence>
<name>A0A1I4C8N9_9PROT</name>
<dbReference type="Proteomes" id="UP000199473">
    <property type="component" value="Unassembled WGS sequence"/>
</dbReference>
<proteinExistence type="predicted"/>
<organism evidence="1 2">
    <name type="scientific">Falsiroseomonas stagni DSM 19981</name>
    <dbReference type="NCBI Taxonomy" id="1123062"/>
    <lineage>
        <taxon>Bacteria</taxon>
        <taxon>Pseudomonadati</taxon>
        <taxon>Pseudomonadota</taxon>
        <taxon>Alphaproteobacteria</taxon>
        <taxon>Acetobacterales</taxon>
        <taxon>Roseomonadaceae</taxon>
        <taxon>Falsiroseomonas</taxon>
    </lineage>
</organism>
<keyword evidence="2" id="KW-1185">Reference proteome</keyword>
<gene>
    <name evidence="1" type="ORF">SAMN02745775_10723</name>
</gene>
<dbReference type="EMBL" id="FOSQ01000007">
    <property type="protein sequence ID" value="SFK77123.1"/>
    <property type="molecule type" value="Genomic_DNA"/>
</dbReference>
<dbReference type="Pfam" id="PF08811">
    <property type="entry name" value="DUF1800"/>
    <property type="match status" value="1"/>
</dbReference>
<dbReference type="InterPro" id="IPR014917">
    <property type="entry name" value="DUF1800"/>
</dbReference>
<dbReference type="STRING" id="1123062.SAMN02745775_10723"/>
<evidence type="ECO:0000313" key="1">
    <source>
        <dbReference type="EMBL" id="SFK77123.1"/>
    </source>
</evidence>